<sequence length="244" mass="27222">MPHRKLIARLQAISGISHDDRAKLERMPYTIKNFAKGDIVARPGERPLSCCVVLSGFLCRQRIVASRNQVTSIYVPGDMPDLHTLHMPVMDRELCSVGDSTIAVVTHSCLRNVLAGSAGLTNAFWRETLIQAEIHREWVDNLGSREALGRVAHLLCEIAARLGSVGLCKEKSFVAPFTQGIIAQACGISVVHMNRTVQEMRRQGLLDWRGHTIELLRRTDLEELAEFNPAYLHVLNSPEKLVLL</sequence>
<dbReference type="SUPFAM" id="SSF46785">
    <property type="entry name" value="Winged helix' DNA-binding domain"/>
    <property type="match status" value="1"/>
</dbReference>
<evidence type="ECO:0000256" key="1">
    <source>
        <dbReference type="ARBA" id="ARBA00023015"/>
    </source>
</evidence>
<dbReference type="Pfam" id="PF13545">
    <property type="entry name" value="HTH_Crp_2"/>
    <property type="match status" value="1"/>
</dbReference>
<feature type="domain" description="HTH crp-type" evidence="4">
    <location>
        <begin position="145"/>
        <end position="219"/>
    </location>
</feature>
<dbReference type="Proteomes" id="UP000593880">
    <property type="component" value="Chromosome"/>
</dbReference>
<keyword evidence="6" id="KW-1185">Reference proteome</keyword>
<name>A0ABX6UFM2_9BRAD</name>
<dbReference type="Gene3D" id="2.60.120.10">
    <property type="entry name" value="Jelly Rolls"/>
    <property type="match status" value="1"/>
</dbReference>
<dbReference type="InterPro" id="IPR018490">
    <property type="entry name" value="cNMP-bd_dom_sf"/>
</dbReference>
<dbReference type="EMBL" id="CP030057">
    <property type="protein sequence ID" value="QOZ60120.1"/>
    <property type="molecule type" value="Genomic_DNA"/>
</dbReference>
<reference evidence="5 6" key="1">
    <citation type="submission" date="2018-06" db="EMBL/GenBank/DDBJ databases">
        <title>Comparative genomics of rhizobia nodulating Arachis hypogaea in China.</title>
        <authorList>
            <person name="Li Y."/>
        </authorList>
    </citation>
    <scope>NUCLEOTIDE SEQUENCE [LARGE SCALE GENOMIC DNA]</scope>
    <source>
        <strain evidence="5 6">CCBAU 51658</strain>
    </source>
</reference>
<dbReference type="InterPro" id="IPR036388">
    <property type="entry name" value="WH-like_DNA-bd_sf"/>
</dbReference>
<dbReference type="Gene3D" id="1.10.10.10">
    <property type="entry name" value="Winged helix-like DNA-binding domain superfamily/Winged helix DNA-binding domain"/>
    <property type="match status" value="1"/>
</dbReference>
<keyword evidence="1" id="KW-0805">Transcription regulation</keyword>
<dbReference type="PROSITE" id="PS51063">
    <property type="entry name" value="HTH_CRP_2"/>
    <property type="match status" value="1"/>
</dbReference>
<dbReference type="InterPro" id="IPR036390">
    <property type="entry name" value="WH_DNA-bd_sf"/>
</dbReference>
<dbReference type="SUPFAM" id="SSF51206">
    <property type="entry name" value="cAMP-binding domain-like"/>
    <property type="match status" value="1"/>
</dbReference>
<evidence type="ECO:0000256" key="2">
    <source>
        <dbReference type="ARBA" id="ARBA00023125"/>
    </source>
</evidence>
<organism evidence="5 6">
    <name type="scientific">Bradyrhizobium guangdongense</name>
    <dbReference type="NCBI Taxonomy" id="1325090"/>
    <lineage>
        <taxon>Bacteria</taxon>
        <taxon>Pseudomonadati</taxon>
        <taxon>Pseudomonadota</taxon>
        <taxon>Alphaproteobacteria</taxon>
        <taxon>Hyphomicrobiales</taxon>
        <taxon>Nitrobacteraceae</taxon>
        <taxon>Bradyrhizobium</taxon>
    </lineage>
</organism>
<accession>A0ABX6UFM2</accession>
<protein>
    <submittedName>
        <fullName evidence="5">Crp/Fnr family transcriptional regulator</fullName>
    </submittedName>
</protein>
<gene>
    <name evidence="5" type="ORF">XH86_16340</name>
</gene>
<proteinExistence type="predicted"/>
<keyword evidence="3" id="KW-0804">Transcription</keyword>
<evidence type="ECO:0000259" key="4">
    <source>
        <dbReference type="PROSITE" id="PS51063"/>
    </source>
</evidence>
<dbReference type="InterPro" id="IPR014710">
    <property type="entry name" value="RmlC-like_jellyroll"/>
</dbReference>
<evidence type="ECO:0000313" key="6">
    <source>
        <dbReference type="Proteomes" id="UP000593880"/>
    </source>
</evidence>
<keyword evidence="2" id="KW-0238">DNA-binding</keyword>
<evidence type="ECO:0000256" key="3">
    <source>
        <dbReference type="ARBA" id="ARBA00023163"/>
    </source>
</evidence>
<evidence type="ECO:0000313" key="5">
    <source>
        <dbReference type="EMBL" id="QOZ60120.1"/>
    </source>
</evidence>
<dbReference type="InterPro" id="IPR012318">
    <property type="entry name" value="HTH_CRP"/>
</dbReference>